<organism evidence="3 4">
    <name type="scientific">Flexivirga endophytica</name>
    <dbReference type="NCBI Taxonomy" id="1849103"/>
    <lineage>
        <taxon>Bacteria</taxon>
        <taxon>Bacillati</taxon>
        <taxon>Actinomycetota</taxon>
        <taxon>Actinomycetes</taxon>
        <taxon>Micrococcales</taxon>
        <taxon>Dermacoccaceae</taxon>
        <taxon>Flexivirga</taxon>
    </lineage>
</organism>
<dbReference type="InterPro" id="IPR000868">
    <property type="entry name" value="Isochorismatase-like_dom"/>
</dbReference>
<evidence type="ECO:0000256" key="1">
    <source>
        <dbReference type="ARBA" id="ARBA00022801"/>
    </source>
</evidence>
<sequence>MTAQADSPVDNWLVVIDAQLIFADPQTSQWGSPMWADTVPRIRTAVEWYGDRVVFTRFVADPDPRGSWVDYYRQWPFAQVPDSDPLYAVVPELAEFTEQVPVITAPTFGKWPAIAETVGLTPRLTLAGVSTDCCVLSTALAAADAGATIRIASDLCAGSTSANHDRALAAIELYGPQITVV</sequence>
<gene>
    <name evidence="3" type="ORF">GCM10011492_14270</name>
</gene>
<protein>
    <submittedName>
        <fullName evidence="3">Nicotinamidase</fullName>
    </submittedName>
</protein>
<reference evidence="3" key="1">
    <citation type="journal article" date="2014" name="Int. J. Syst. Evol. Microbiol.">
        <title>Complete genome sequence of Corynebacterium casei LMG S-19264T (=DSM 44701T), isolated from a smear-ripened cheese.</title>
        <authorList>
            <consortium name="US DOE Joint Genome Institute (JGI-PGF)"/>
            <person name="Walter F."/>
            <person name="Albersmeier A."/>
            <person name="Kalinowski J."/>
            <person name="Ruckert C."/>
        </authorList>
    </citation>
    <scope>NUCLEOTIDE SEQUENCE</scope>
    <source>
        <strain evidence="3">CGMCC 1.15085</strain>
    </source>
</reference>
<dbReference type="PANTHER" id="PTHR43540:SF6">
    <property type="entry name" value="ISOCHORISMATASE-LIKE DOMAIN-CONTAINING PROTEIN"/>
    <property type="match status" value="1"/>
</dbReference>
<dbReference type="Gene3D" id="3.40.50.850">
    <property type="entry name" value="Isochorismatase-like"/>
    <property type="match status" value="1"/>
</dbReference>
<dbReference type="PANTHER" id="PTHR43540">
    <property type="entry name" value="PEROXYUREIDOACRYLATE/UREIDOACRYLATE AMIDOHYDROLASE-RELATED"/>
    <property type="match status" value="1"/>
</dbReference>
<comment type="caution">
    <text evidence="3">The sequence shown here is derived from an EMBL/GenBank/DDBJ whole genome shotgun (WGS) entry which is preliminary data.</text>
</comment>
<name>A0A916T2A4_9MICO</name>
<dbReference type="InterPro" id="IPR050272">
    <property type="entry name" value="Isochorismatase-like_hydrls"/>
</dbReference>
<dbReference type="EMBL" id="BMHI01000002">
    <property type="protein sequence ID" value="GGB25363.1"/>
    <property type="molecule type" value="Genomic_DNA"/>
</dbReference>
<dbReference type="Pfam" id="PF00857">
    <property type="entry name" value="Isochorismatase"/>
    <property type="match status" value="1"/>
</dbReference>
<dbReference type="AlphaFoldDB" id="A0A916T2A4"/>
<reference evidence="3" key="2">
    <citation type="submission" date="2020-09" db="EMBL/GenBank/DDBJ databases">
        <authorList>
            <person name="Sun Q."/>
            <person name="Zhou Y."/>
        </authorList>
    </citation>
    <scope>NUCLEOTIDE SEQUENCE</scope>
    <source>
        <strain evidence="3">CGMCC 1.15085</strain>
    </source>
</reference>
<evidence type="ECO:0000313" key="4">
    <source>
        <dbReference type="Proteomes" id="UP000636793"/>
    </source>
</evidence>
<dbReference type="Proteomes" id="UP000636793">
    <property type="component" value="Unassembled WGS sequence"/>
</dbReference>
<keyword evidence="4" id="KW-1185">Reference proteome</keyword>
<feature type="domain" description="Isochorismatase-like" evidence="2">
    <location>
        <begin position="12"/>
        <end position="175"/>
    </location>
</feature>
<dbReference type="SUPFAM" id="SSF52499">
    <property type="entry name" value="Isochorismatase-like hydrolases"/>
    <property type="match status" value="1"/>
</dbReference>
<evidence type="ECO:0000313" key="3">
    <source>
        <dbReference type="EMBL" id="GGB25363.1"/>
    </source>
</evidence>
<dbReference type="InterPro" id="IPR036380">
    <property type="entry name" value="Isochorismatase-like_sf"/>
</dbReference>
<dbReference type="RefSeq" id="WP_188836273.1">
    <property type="nucleotide sequence ID" value="NZ_BMHI01000002.1"/>
</dbReference>
<dbReference type="GO" id="GO:0016787">
    <property type="term" value="F:hydrolase activity"/>
    <property type="evidence" value="ECO:0007669"/>
    <property type="project" value="UniProtKB-KW"/>
</dbReference>
<accession>A0A916T2A4</accession>
<proteinExistence type="predicted"/>
<evidence type="ECO:0000259" key="2">
    <source>
        <dbReference type="Pfam" id="PF00857"/>
    </source>
</evidence>
<keyword evidence="1" id="KW-0378">Hydrolase</keyword>